<reference evidence="1 2" key="1">
    <citation type="journal article" date="2022" name="Genome Biol. Evol.">
        <title>The Spruce Budworm Genome: Reconstructing the Evolutionary History of Antifreeze Proteins.</title>
        <authorList>
            <person name="Beliveau C."/>
            <person name="Gagne P."/>
            <person name="Picq S."/>
            <person name="Vernygora O."/>
            <person name="Keeling C.I."/>
            <person name="Pinkney K."/>
            <person name="Doucet D."/>
            <person name="Wen F."/>
            <person name="Johnston J.S."/>
            <person name="Maaroufi H."/>
            <person name="Boyle B."/>
            <person name="Laroche J."/>
            <person name="Dewar K."/>
            <person name="Juretic N."/>
            <person name="Blackburn G."/>
            <person name="Nisole A."/>
            <person name="Brunet B."/>
            <person name="Brandao M."/>
            <person name="Lumley L."/>
            <person name="Duan J."/>
            <person name="Quan G."/>
            <person name="Lucarotti C.J."/>
            <person name="Roe A.D."/>
            <person name="Sperling F.A.H."/>
            <person name="Levesque R.C."/>
            <person name="Cusson M."/>
        </authorList>
    </citation>
    <scope>NUCLEOTIDE SEQUENCE [LARGE SCALE GENOMIC DNA]</scope>
    <source>
        <strain evidence="1">Glfc:IPQL:Cfum</strain>
    </source>
</reference>
<evidence type="ECO:0000313" key="2">
    <source>
        <dbReference type="Proteomes" id="UP001064048"/>
    </source>
</evidence>
<sequence>MSWKACAVLQCAQCAGSGTRPRSSSAAAAAPHTAHLKNASRISGAMLDDWMQQPWPGTGPARAACAESDAAWLESREASLESHLYNDTFLGRYKGAGIDFWHPPDSEPRGRAKMAALGSGPASSPELSQGLM</sequence>
<organism evidence="1 2">
    <name type="scientific">Choristoneura fumiferana</name>
    <name type="common">Spruce budworm moth</name>
    <name type="synonym">Archips fumiferana</name>
    <dbReference type="NCBI Taxonomy" id="7141"/>
    <lineage>
        <taxon>Eukaryota</taxon>
        <taxon>Metazoa</taxon>
        <taxon>Ecdysozoa</taxon>
        <taxon>Arthropoda</taxon>
        <taxon>Hexapoda</taxon>
        <taxon>Insecta</taxon>
        <taxon>Pterygota</taxon>
        <taxon>Neoptera</taxon>
        <taxon>Endopterygota</taxon>
        <taxon>Lepidoptera</taxon>
        <taxon>Glossata</taxon>
        <taxon>Ditrysia</taxon>
        <taxon>Tortricoidea</taxon>
        <taxon>Tortricidae</taxon>
        <taxon>Tortricinae</taxon>
        <taxon>Choristoneura</taxon>
    </lineage>
</organism>
<comment type="caution">
    <text evidence="1">The sequence shown here is derived from an EMBL/GenBank/DDBJ whole genome shotgun (WGS) entry which is preliminary data.</text>
</comment>
<keyword evidence="2" id="KW-1185">Reference proteome</keyword>
<evidence type="ECO:0000313" key="1">
    <source>
        <dbReference type="EMBL" id="KAI8420311.1"/>
    </source>
</evidence>
<dbReference type="EMBL" id="CM046114">
    <property type="protein sequence ID" value="KAI8420311.1"/>
    <property type="molecule type" value="Genomic_DNA"/>
</dbReference>
<accession>A0ACC0J866</accession>
<dbReference type="Proteomes" id="UP001064048">
    <property type="component" value="Chromosome 14"/>
</dbReference>
<name>A0ACC0J866_CHOFU</name>
<proteinExistence type="predicted"/>
<gene>
    <name evidence="1" type="ORF">MSG28_008840</name>
</gene>
<protein>
    <submittedName>
        <fullName evidence="1">Uncharacterized protein</fullName>
    </submittedName>
</protein>